<evidence type="ECO:0000313" key="9">
    <source>
        <dbReference type="Proteomes" id="UP000036850"/>
    </source>
</evidence>
<keyword evidence="4 6" id="KW-1133">Transmembrane helix</keyword>
<evidence type="ECO:0000313" key="8">
    <source>
        <dbReference type="EMBL" id="KNC65521.1"/>
    </source>
</evidence>
<evidence type="ECO:0000256" key="1">
    <source>
        <dbReference type="ARBA" id="ARBA00004141"/>
    </source>
</evidence>
<feature type="transmembrane region" description="Helical" evidence="6">
    <location>
        <begin position="21"/>
        <end position="42"/>
    </location>
</feature>
<dbReference type="Pfam" id="PF00892">
    <property type="entry name" value="EamA"/>
    <property type="match status" value="1"/>
</dbReference>
<comment type="similarity">
    <text evidence="2">Belongs to the EamA transporter family.</text>
</comment>
<evidence type="ECO:0000256" key="3">
    <source>
        <dbReference type="ARBA" id="ARBA00022692"/>
    </source>
</evidence>
<comment type="subcellular location">
    <subcellularLocation>
        <location evidence="1">Membrane</location>
        <topology evidence="1">Multi-pass membrane protein</topology>
    </subcellularLocation>
</comment>
<proteinExistence type="inferred from homology"/>
<gene>
    <name evidence="8" type="ORF">AC626_22565</name>
</gene>
<reference evidence="9" key="1">
    <citation type="submission" date="2015-07" db="EMBL/GenBank/DDBJ databases">
        <title>Draft genome sequence of a Pseudoalteromonas rubra strain, OCN096, isolated from Kaneohe Bay, Oahu, Hawaii.</title>
        <authorList>
            <person name="Beurmann S."/>
            <person name="Ushijima B."/>
            <person name="Belcaid M."/>
            <person name="Callahan S.M."/>
            <person name="Aeby G.S."/>
        </authorList>
    </citation>
    <scope>NUCLEOTIDE SEQUENCE [LARGE SCALE GENOMIC DNA]</scope>
    <source>
        <strain evidence="9">OCN096</strain>
    </source>
</reference>
<dbReference type="PANTHER" id="PTHR32322">
    <property type="entry name" value="INNER MEMBRANE TRANSPORTER"/>
    <property type="match status" value="1"/>
</dbReference>
<feature type="domain" description="EamA" evidence="7">
    <location>
        <begin position="2"/>
        <end position="65"/>
    </location>
</feature>
<comment type="caution">
    <text evidence="8">The sequence shown here is derived from an EMBL/GenBank/DDBJ whole genome shotgun (WGS) entry which is preliminary data.</text>
</comment>
<dbReference type="Proteomes" id="UP000036850">
    <property type="component" value="Unassembled WGS sequence"/>
</dbReference>
<evidence type="ECO:0000256" key="6">
    <source>
        <dbReference type="SAM" id="Phobius"/>
    </source>
</evidence>
<feature type="transmembrane region" description="Helical" evidence="6">
    <location>
        <begin position="54"/>
        <end position="72"/>
    </location>
</feature>
<accession>A0A0L0EMA8</accession>
<dbReference type="SUPFAM" id="SSF103481">
    <property type="entry name" value="Multidrug resistance efflux transporter EmrE"/>
    <property type="match status" value="1"/>
</dbReference>
<evidence type="ECO:0000259" key="7">
    <source>
        <dbReference type="Pfam" id="PF00892"/>
    </source>
</evidence>
<evidence type="ECO:0000256" key="5">
    <source>
        <dbReference type="ARBA" id="ARBA00023136"/>
    </source>
</evidence>
<sequence length="81" mass="8699">MICTGIAYLLYFRLISEVGAASALSVTFLIPLFGIIWGYLILDEQVGLNTLGGMVLVLTGTMLVTGFSPATLQAERTTRSQ</sequence>
<dbReference type="PANTHER" id="PTHR32322:SF2">
    <property type="entry name" value="EAMA DOMAIN-CONTAINING PROTEIN"/>
    <property type="match status" value="1"/>
</dbReference>
<dbReference type="InterPro" id="IPR037185">
    <property type="entry name" value="EmrE-like"/>
</dbReference>
<dbReference type="InterPro" id="IPR000620">
    <property type="entry name" value="EamA_dom"/>
</dbReference>
<dbReference type="PATRIC" id="fig|43658.6.peg.2552"/>
<evidence type="ECO:0000256" key="4">
    <source>
        <dbReference type="ARBA" id="ARBA00022989"/>
    </source>
</evidence>
<keyword evidence="5 6" id="KW-0472">Membrane</keyword>
<dbReference type="InterPro" id="IPR050638">
    <property type="entry name" value="AA-Vitamin_Transporters"/>
</dbReference>
<dbReference type="AlphaFoldDB" id="A0A0L0EMA8"/>
<dbReference type="EMBL" id="LFZX01000271">
    <property type="protein sequence ID" value="KNC65521.1"/>
    <property type="molecule type" value="Genomic_DNA"/>
</dbReference>
<organism evidence="8 9">
    <name type="scientific">Pseudoalteromonas rubra</name>
    <dbReference type="NCBI Taxonomy" id="43658"/>
    <lineage>
        <taxon>Bacteria</taxon>
        <taxon>Pseudomonadati</taxon>
        <taxon>Pseudomonadota</taxon>
        <taxon>Gammaproteobacteria</taxon>
        <taxon>Alteromonadales</taxon>
        <taxon>Pseudoalteromonadaceae</taxon>
        <taxon>Pseudoalteromonas</taxon>
    </lineage>
</organism>
<dbReference type="GO" id="GO:0016020">
    <property type="term" value="C:membrane"/>
    <property type="evidence" value="ECO:0007669"/>
    <property type="project" value="UniProtKB-SubCell"/>
</dbReference>
<name>A0A0L0EMA8_9GAMM</name>
<protein>
    <recommendedName>
        <fullName evidence="7">EamA domain-containing protein</fullName>
    </recommendedName>
</protein>
<keyword evidence="3 6" id="KW-0812">Transmembrane</keyword>
<evidence type="ECO:0000256" key="2">
    <source>
        <dbReference type="ARBA" id="ARBA00007362"/>
    </source>
</evidence>